<feature type="compositionally biased region" description="Polar residues" evidence="1">
    <location>
        <begin position="20"/>
        <end position="29"/>
    </location>
</feature>
<name>A0A1X7V407_AMPQE</name>
<evidence type="ECO:0000256" key="1">
    <source>
        <dbReference type="SAM" id="MobiDB-lite"/>
    </source>
</evidence>
<reference evidence="2" key="1">
    <citation type="submission" date="2017-05" db="UniProtKB">
        <authorList>
            <consortium name="EnsemblMetazoa"/>
        </authorList>
    </citation>
    <scope>IDENTIFICATION</scope>
</reference>
<sequence>MSVENRKFCPEKENPADTPSRGSSPTELHNNGLWRNGPSWLGNEIEDIQCDEMPTESQILKAVKRFKKENTTNDRIEFLSTAENMWLLEVQSNLTNRTDFTVLKRQLDLYCDETGIL</sequence>
<feature type="region of interest" description="Disordered" evidence="1">
    <location>
        <begin position="1"/>
        <end position="35"/>
    </location>
</feature>
<dbReference type="EnsemblMetazoa" id="Aqu2.1.34534_001">
    <property type="protein sequence ID" value="Aqu2.1.34534_001"/>
    <property type="gene ID" value="Aqu2.1.34534"/>
</dbReference>
<proteinExistence type="predicted"/>
<dbReference type="AlphaFoldDB" id="A0A1X7V407"/>
<dbReference type="InParanoid" id="A0A1X7V407"/>
<protein>
    <submittedName>
        <fullName evidence="2">Uncharacterized protein</fullName>
    </submittedName>
</protein>
<feature type="compositionally biased region" description="Basic and acidic residues" evidence="1">
    <location>
        <begin position="1"/>
        <end position="15"/>
    </location>
</feature>
<accession>A0A1X7V407</accession>
<organism evidence="2">
    <name type="scientific">Amphimedon queenslandica</name>
    <name type="common">Sponge</name>
    <dbReference type="NCBI Taxonomy" id="400682"/>
    <lineage>
        <taxon>Eukaryota</taxon>
        <taxon>Metazoa</taxon>
        <taxon>Porifera</taxon>
        <taxon>Demospongiae</taxon>
        <taxon>Heteroscleromorpha</taxon>
        <taxon>Haplosclerida</taxon>
        <taxon>Niphatidae</taxon>
        <taxon>Amphimedon</taxon>
    </lineage>
</organism>
<evidence type="ECO:0000313" key="2">
    <source>
        <dbReference type="EnsemblMetazoa" id="Aqu2.1.34534_001"/>
    </source>
</evidence>